<dbReference type="EMBL" id="JAVRBG010000010">
    <property type="protein sequence ID" value="MDT0295183.1"/>
    <property type="molecule type" value="Genomic_DNA"/>
</dbReference>
<reference evidence="2" key="1">
    <citation type="submission" date="2023-07" db="EMBL/GenBank/DDBJ databases">
        <title>Isolating and identifying novel microbial strains from the Mariana Trench.</title>
        <authorList>
            <person name="Fu H."/>
        </authorList>
    </citation>
    <scope>NUCLEOTIDE SEQUENCE [LARGE SCALE GENOMIC DNA]</scope>
    <source>
        <strain evidence="2">T-y2</strain>
    </source>
</reference>
<protein>
    <submittedName>
        <fullName evidence="1">Uncharacterized protein</fullName>
    </submittedName>
</protein>
<accession>A0ABU2KKE7</accession>
<keyword evidence="2" id="KW-1185">Reference proteome</keyword>
<evidence type="ECO:0000313" key="1">
    <source>
        <dbReference type="EMBL" id="MDT0295183.1"/>
    </source>
</evidence>
<sequence>MIEKETINVNHIDGNLLNLRKIFQNTNLQWIEEINIDGDNFNYDSQDIYRQALNEILIKSEIIEKINPQTEKEERQILVEDLLKAVNENLKLFKNHRDLFSDLPRKKIIIKEYKQREFPESTKSDIEIYDNFIMFKELTLRPIYFKSELYNTVGFLEVNYHEKIYYYSLSIKKQLETKFKSSDSYDSNYLNVYNTIFLNMGVVHQIHYKFNGIAFEEISESQLYKALNLQNTVTYLKKKDSRKLFYIVHHLGELLNDQLKEIWLKAILEEMQVTKKYYSSQYKFFDWTDANEKQKGFAKEFNTFMTDKIKPLLH</sequence>
<evidence type="ECO:0000313" key="2">
    <source>
        <dbReference type="Proteomes" id="UP001182991"/>
    </source>
</evidence>
<proteinExistence type="predicted"/>
<dbReference type="Proteomes" id="UP001182991">
    <property type="component" value="Unassembled WGS sequence"/>
</dbReference>
<gene>
    <name evidence="1" type="ORF">RLT85_11110</name>
</gene>
<dbReference type="RefSeq" id="WP_311402114.1">
    <property type="nucleotide sequence ID" value="NZ_JAVRBG010000010.1"/>
</dbReference>
<organism evidence="1 2">
    <name type="scientific">Mesonia ostreae</name>
    <dbReference type="NCBI Taxonomy" id="861110"/>
    <lineage>
        <taxon>Bacteria</taxon>
        <taxon>Pseudomonadati</taxon>
        <taxon>Bacteroidota</taxon>
        <taxon>Flavobacteriia</taxon>
        <taxon>Flavobacteriales</taxon>
        <taxon>Flavobacteriaceae</taxon>
        <taxon>Mesonia</taxon>
    </lineage>
</organism>
<comment type="caution">
    <text evidence="1">The sequence shown here is derived from an EMBL/GenBank/DDBJ whole genome shotgun (WGS) entry which is preliminary data.</text>
</comment>
<name>A0ABU2KKE7_9FLAO</name>